<reference evidence="9 10" key="1">
    <citation type="submission" date="2018-12" db="EMBL/GenBank/DDBJ databases">
        <authorList>
            <consortium name="Pathogen Informatics"/>
        </authorList>
    </citation>
    <scope>NUCLEOTIDE SEQUENCE [LARGE SCALE GENOMIC DNA]</scope>
    <source>
        <strain evidence="9 10">NCTC949</strain>
    </source>
</reference>
<dbReference type="PANTHER" id="PTHR24221">
    <property type="entry name" value="ATP-BINDING CASSETTE SUB-FAMILY B"/>
    <property type="match status" value="1"/>
</dbReference>
<dbReference type="AlphaFoldDB" id="A0AB38VP87"/>
<dbReference type="Gene3D" id="3.40.50.300">
    <property type="entry name" value="P-loop containing nucleotide triphosphate hydrolases"/>
    <property type="match status" value="1"/>
</dbReference>
<dbReference type="PROSITE" id="PS00211">
    <property type="entry name" value="ABC_TRANSPORTER_1"/>
    <property type="match status" value="1"/>
</dbReference>
<keyword evidence="4 9" id="KW-0067">ATP-binding</keyword>
<evidence type="ECO:0000313" key="10">
    <source>
        <dbReference type="Proteomes" id="UP000271380"/>
    </source>
</evidence>
<evidence type="ECO:0000256" key="2">
    <source>
        <dbReference type="ARBA" id="ARBA00022692"/>
    </source>
</evidence>
<keyword evidence="6 7" id="KW-0472">Membrane</keyword>
<evidence type="ECO:0000256" key="1">
    <source>
        <dbReference type="ARBA" id="ARBA00004651"/>
    </source>
</evidence>
<gene>
    <name evidence="9" type="primary">irp2J_2</name>
    <name evidence="9" type="ORF">NCTC949_00092</name>
</gene>
<dbReference type="GO" id="GO:0016887">
    <property type="term" value="F:ATP hydrolysis activity"/>
    <property type="evidence" value="ECO:0007669"/>
    <property type="project" value="InterPro"/>
</dbReference>
<dbReference type="Proteomes" id="UP000271380">
    <property type="component" value="Chromosome"/>
</dbReference>
<comment type="subcellular location">
    <subcellularLocation>
        <location evidence="1">Cell membrane</location>
        <topology evidence="1">Multi-pass membrane protein</topology>
    </subcellularLocation>
</comment>
<keyword evidence="3" id="KW-0547">Nucleotide-binding</keyword>
<dbReference type="EC" id="3.6.3.-" evidence="9"/>
<name>A0AB38VP87_9CORY</name>
<dbReference type="InterPro" id="IPR039421">
    <property type="entry name" value="Type_1_exporter"/>
</dbReference>
<dbReference type="InterPro" id="IPR003593">
    <property type="entry name" value="AAA+_ATPase"/>
</dbReference>
<evidence type="ECO:0000256" key="7">
    <source>
        <dbReference type="SAM" id="Phobius"/>
    </source>
</evidence>
<dbReference type="PANTHER" id="PTHR24221:SF397">
    <property type="entry name" value="ABC TRANSPORTER, ATP-BINDING TRANSMEMBRANE PROTEIN"/>
    <property type="match status" value="1"/>
</dbReference>
<accession>A0AB38VP87</accession>
<dbReference type="GO" id="GO:0034040">
    <property type="term" value="F:ATPase-coupled lipid transmembrane transporter activity"/>
    <property type="evidence" value="ECO:0007669"/>
    <property type="project" value="TreeGrafter"/>
</dbReference>
<evidence type="ECO:0000256" key="3">
    <source>
        <dbReference type="ARBA" id="ARBA00022741"/>
    </source>
</evidence>
<evidence type="ECO:0000256" key="5">
    <source>
        <dbReference type="ARBA" id="ARBA00022989"/>
    </source>
</evidence>
<dbReference type="InterPro" id="IPR027417">
    <property type="entry name" value="P-loop_NTPase"/>
</dbReference>
<dbReference type="GO" id="GO:0005886">
    <property type="term" value="C:plasma membrane"/>
    <property type="evidence" value="ECO:0007669"/>
    <property type="project" value="UniProtKB-SubCell"/>
</dbReference>
<dbReference type="RefSeq" id="WP_232010933.1">
    <property type="nucleotide sequence ID" value="NZ_LR134377.1"/>
</dbReference>
<keyword evidence="9" id="KW-0378">Hydrolase</keyword>
<dbReference type="InterPro" id="IPR017871">
    <property type="entry name" value="ABC_transporter-like_CS"/>
</dbReference>
<dbReference type="GO" id="GO:0005524">
    <property type="term" value="F:ATP binding"/>
    <property type="evidence" value="ECO:0007669"/>
    <property type="project" value="UniProtKB-KW"/>
</dbReference>
<dbReference type="SUPFAM" id="SSF52540">
    <property type="entry name" value="P-loop containing nucleoside triphosphate hydrolases"/>
    <property type="match status" value="1"/>
</dbReference>
<sequence length="221" mass="23920">MLLLNGRLAGGTYIGVIVLVFILARVTMSGFPYGEGLQAARNTLGEIQKILDAHTLCEPENSAQLTNYALDFHEVSFGYEPSTSVLNNINFHIEPGTTTALVGPSGCGKSTLLKLIVRFYDVDKGMICIGGIDVRELGTRTVLDSLAMVFQDVYLFEDTLYENIRLGRHDATKEEVLHAAELAGVTAIAENLPDGFETLISEGGQNLSGGERQRVSIARAL</sequence>
<protein>
    <submittedName>
        <fullName evidence="9">ATP-binding protein</fullName>
        <ecNumber evidence="9">3.6.3.-</ecNumber>
    </submittedName>
</protein>
<proteinExistence type="predicted"/>
<organism evidence="9 10">
    <name type="scientific">Corynebacterium kutscheri</name>
    <dbReference type="NCBI Taxonomy" id="35755"/>
    <lineage>
        <taxon>Bacteria</taxon>
        <taxon>Bacillati</taxon>
        <taxon>Actinomycetota</taxon>
        <taxon>Actinomycetes</taxon>
        <taxon>Mycobacteriales</taxon>
        <taxon>Corynebacteriaceae</taxon>
        <taxon>Corynebacterium</taxon>
    </lineage>
</organism>
<dbReference type="SMART" id="SM00382">
    <property type="entry name" value="AAA"/>
    <property type="match status" value="1"/>
</dbReference>
<evidence type="ECO:0000313" key="9">
    <source>
        <dbReference type="EMBL" id="VEH04446.1"/>
    </source>
</evidence>
<dbReference type="Gene3D" id="1.20.1560.10">
    <property type="entry name" value="ABC transporter type 1, transmembrane domain"/>
    <property type="match status" value="1"/>
</dbReference>
<feature type="transmembrane region" description="Helical" evidence="7">
    <location>
        <begin position="6"/>
        <end position="24"/>
    </location>
</feature>
<evidence type="ECO:0000256" key="6">
    <source>
        <dbReference type="ARBA" id="ARBA00023136"/>
    </source>
</evidence>
<dbReference type="EMBL" id="LR134377">
    <property type="protein sequence ID" value="VEH04446.1"/>
    <property type="molecule type" value="Genomic_DNA"/>
</dbReference>
<feature type="domain" description="AAA+ ATPase" evidence="8">
    <location>
        <begin position="95"/>
        <end position="214"/>
    </location>
</feature>
<evidence type="ECO:0000256" key="4">
    <source>
        <dbReference type="ARBA" id="ARBA00022840"/>
    </source>
</evidence>
<evidence type="ECO:0000259" key="8">
    <source>
        <dbReference type="SMART" id="SM00382"/>
    </source>
</evidence>
<keyword evidence="5 7" id="KW-1133">Transmembrane helix</keyword>
<dbReference type="Pfam" id="PF00005">
    <property type="entry name" value="ABC_tran"/>
    <property type="match status" value="1"/>
</dbReference>
<keyword evidence="2 7" id="KW-0812">Transmembrane</keyword>
<dbReference type="InterPro" id="IPR036640">
    <property type="entry name" value="ABC1_TM_sf"/>
</dbReference>
<dbReference type="InterPro" id="IPR003439">
    <property type="entry name" value="ABC_transporter-like_ATP-bd"/>
</dbReference>